<accession>A0A5Y2LVX5</accession>
<dbReference type="EMBL" id="AAIIOQ010000027">
    <property type="protein sequence ID" value="ECE6361878.1"/>
    <property type="molecule type" value="Genomic_DNA"/>
</dbReference>
<dbReference type="InterPro" id="IPR029063">
    <property type="entry name" value="SAM-dependent_MTases_sf"/>
</dbReference>
<feature type="domain" description="Methyltransferase FkbM" evidence="1">
    <location>
        <begin position="68"/>
        <end position="209"/>
    </location>
</feature>
<gene>
    <name evidence="2" type="ORF">DPA05_19850</name>
</gene>
<dbReference type="Proteomes" id="UP000839852">
    <property type="component" value="Unassembled WGS sequence"/>
</dbReference>
<dbReference type="InterPro" id="IPR052514">
    <property type="entry name" value="SAM-dependent_MTase"/>
</dbReference>
<dbReference type="InterPro" id="IPR006342">
    <property type="entry name" value="FkbM_mtfrase"/>
</dbReference>
<protein>
    <recommendedName>
        <fullName evidence="1">Methyltransferase FkbM domain-containing protein</fullName>
    </recommendedName>
</protein>
<dbReference type="AlphaFoldDB" id="A0A5Y2LVX5"/>
<name>A0A5Y2LVX5_SALER</name>
<dbReference type="NCBIfam" id="TIGR01444">
    <property type="entry name" value="fkbM_fam"/>
    <property type="match status" value="1"/>
</dbReference>
<dbReference type="PANTHER" id="PTHR34203:SF15">
    <property type="entry name" value="SLL1173 PROTEIN"/>
    <property type="match status" value="1"/>
</dbReference>
<proteinExistence type="predicted"/>
<reference evidence="2" key="1">
    <citation type="submission" date="2018-06" db="EMBL/GenBank/DDBJ databases">
        <authorList>
            <person name="Ashton P.M."/>
            <person name="Dallman T."/>
            <person name="Nair S."/>
            <person name="De Pinna E."/>
            <person name="Peters T."/>
            <person name="Grant K."/>
        </authorList>
    </citation>
    <scope>NUCLEOTIDE SEQUENCE [LARGE SCALE GENOMIC DNA]</scope>
    <source>
        <strain evidence="2">319688</strain>
    </source>
</reference>
<organism evidence="2">
    <name type="scientific">Salmonella enterica subsp. salamae</name>
    <dbReference type="NCBI Taxonomy" id="59202"/>
    <lineage>
        <taxon>Bacteria</taxon>
        <taxon>Pseudomonadati</taxon>
        <taxon>Pseudomonadota</taxon>
        <taxon>Gammaproteobacteria</taxon>
        <taxon>Enterobacterales</taxon>
        <taxon>Enterobacteriaceae</taxon>
        <taxon>Salmonella</taxon>
    </lineage>
</organism>
<sequence>MTELMKGDITVQGRQRVFYWRDIRSDRAVIRQNFIDREYATGMFIRDADITARYRSILEAGLTPVIVDCGANIGTSVLHFLEAYPRAHVVAIEPAPDNFALLSRNTEGLNVTLINKGVSSCAGEMTLVDTGEPFAYRLTDRQTDRQTDRIPVIAMSDILSAFEPASLFILKVDIEGGEKDLFSGDVCWFDDFYLCIIELHDWLYPGEGTSGPFLRLCGQRDRDFIYRGENIFSVSNRREW</sequence>
<comment type="caution">
    <text evidence="2">The sequence shown here is derived from an EMBL/GenBank/DDBJ whole genome shotgun (WGS) entry which is preliminary data.</text>
</comment>
<evidence type="ECO:0000259" key="1">
    <source>
        <dbReference type="Pfam" id="PF05050"/>
    </source>
</evidence>
<dbReference type="Gene3D" id="3.40.50.150">
    <property type="entry name" value="Vaccinia Virus protein VP39"/>
    <property type="match status" value="1"/>
</dbReference>
<dbReference type="SUPFAM" id="SSF53335">
    <property type="entry name" value="S-adenosyl-L-methionine-dependent methyltransferases"/>
    <property type="match status" value="1"/>
</dbReference>
<dbReference type="PANTHER" id="PTHR34203">
    <property type="entry name" value="METHYLTRANSFERASE, FKBM FAMILY PROTEIN"/>
    <property type="match status" value="1"/>
</dbReference>
<evidence type="ECO:0000313" key="2">
    <source>
        <dbReference type="EMBL" id="ECE6361878.1"/>
    </source>
</evidence>
<dbReference type="Pfam" id="PF05050">
    <property type="entry name" value="Methyltransf_21"/>
    <property type="match status" value="1"/>
</dbReference>